<evidence type="ECO:0000256" key="1">
    <source>
        <dbReference type="SAM" id="MobiDB-lite"/>
    </source>
</evidence>
<evidence type="ECO:0000313" key="3">
    <source>
        <dbReference type="Proteomes" id="UP000230066"/>
    </source>
</evidence>
<feature type="compositionally biased region" description="Polar residues" evidence="1">
    <location>
        <begin position="161"/>
        <end position="173"/>
    </location>
</feature>
<feature type="region of interest" description="Disordered" evidence="1">
    <location>
        <begin position="344"/>
        <end position="376"/>
    </location>
</feature>
<protein>
    <submittedName>
        <fullName evidence="2">Uncharacterized protein</fullName>
    </submittedName>
</protein>
<dbReference type="Proteomes" id="UP000230066">
    <property type="component" value="Unassembled WGS sequence"/>
</dbReference>
<feature type="region of interest" description="Disordered" evidence="1">
    <location>
        <begin position="477"/>
        <end position="499"/>
    </location>
</feature>
<name>A0A4E0RYL8_FASHE</name>
<evidence type="ECO:0000313" key="2">
    <source>
        <dbReference type="EMBL" id="THD23962.1"/>
    </source>
</evidence>
<comment type="caution">
    <text evidence="2">The sequence shown here is derived from an EMBL/GenBank/DDBJ whole genome shotgun (WGS) entry which is preliminary data.</text>
</comment>
<dbReference type="AlphaFoldDB" id="A0A4E0RYL8"/>
<gene>
    <name evidence="2" type="ORF">D915_004087</name>
</gene>
<accession>A0A4E0RYL8</accession>
<feature type="compositionally biased region" description="Basic and acidic residues" evidence="1">
    <location>
        <begin position="358"/>
        <end position="369"/>
    </location>
</feature>
<sequence>MLLFAKTGVILFHAKIFSRRIKLQSSSQKPNEATTEKFHQLPTEESSKDRPNDPHPFLPLSLYSSAATSAYAVVGRTDTHPDTLALMDCSYLVSNTCIGAAPNTVSHLLIRQESNSHRNCELPPVPTGPDYHEPSILLSSSRPSLAPPYEIISPCTKAAGGSTNPDSSMTNPVSDDPQSESDGLYASVGHSVAGCSTLCSDNPPIALDCLTRSHPTEEQRHSGNGSVQGPYYSSVVSVGSPTEYGDIADMVPPRSQTIQTTNPTIQTHRCDVYARVKPRSERHSNQVWAYPNPNMPVPIRTVTVPDATCKIGSVERSMTTASAEPPVPERGYGETEIEIVNQNRLLSSGSSVSNRSGHTGEMREGRAETGRSVGSPDANVPLIRRLLNAIQLINARHYHDPDLLRTGANGEHSRPSSPSGGYRKITVRESLASLRARNALPIVDALPTTPMGVEYERVYGVAGESNSSTTYEIVPGARDSVGGPTEFQSSSPSHANRSEQIVESHSKRFSEIYSEIPYTTCYALPFTTPAGTSSSTTAPVGGEMSFSDVEQPVASSTLNRPDESPAPPSYISDLGASSLVCRSEHVKPNKTIISPQTDNNTIGTTSVLAEMQRFRHMDSEDSVDLTYTRTPVFDPDRRPLHSVQGGIESDQDRISMSISRTPGHAGCQSIATSLDGTIAIVPSVLATSDSFNPNLMPPLMERSIEDASLLGPSHPTTPSLSSSALSSPLNEAPVMNSFDSDHFMQSTVPVSFGPSMNSVSLGPLDSCSFCPDFLGSSDTYFGPVDRIPVDPIREQASSGLDAVTYDEVAS</sequence>
<feature type="region of interest" description="Disordered" evidence="1">
    <location>
        <begin position="404"/>
        <end position="423"/>
    </location>
</feature>
<keyword evidence="3" id="KW-1185">Reference proteome</keyword>
<dbReference type="EMBL" id="JXXN02001846">
    <property type="protein sequence ID" value="THD23962.1"/>
    <property type="molecule type" value="Genomic_DNA"/>
</dbReference>
<organism evidence="2 3">
    <name type="scientific">Fasciola hepatica</name>
    <name type="common">Liver fluke</name>
    <dbReference type="NCBI Taxonomy" id="6192"/>
    <lineage>
        <taxon>Eukaryota</taxon>
        <taxon>Metazoa</taxon>
        <taxon>Spiralia</taxon>
        <taxon>Lophotrochozoa</taxon>
        <taxon>Platyhelminthes</taxon>
        <taxon>Trematoda</taxon>
        <taxon>Digenea</taxon>
        <taxon>Plagiorchiida</taxon>
        <taxon>Echinostomata</taxon>
        <taxon>Echinostomatoidea</taxon>
        <taxon>Fasciolidae</taxon>
        <taxon>Fasciola</taxon>
    </lineage>
</organism>
<reference evidence="2" key="1">
    <citation type="submission" date="2019-03" db="EMBL/GenBank/DDBJ databases">
        <title>Improved annotation for the trematode Fasciola hepatica.</title>
        <authorList>
            <person name="Choi Y.-J."/>
            <person name="Martin J."/>
            <person name="Mitreva M."/>
        </authorList>
    </citation>
    <scope>NUCLEOTIDE SEQUENCE [LARGE SCALE GENOMIC DNA]</scope>
</reference>
<feature type="compositionally biased region" description="Low complexity" evidence="1">
    <location>
        <begin position="344"/>
        <end position="357"/>
    </location>
</feature>
<feature type="region of interest" description="Disordered" evidence="1">
    <location>
        <begin position="156"/>
        <end position="185"/>
    </location>
</feature>
<feature type="compositionally biased region" description="Polar residues" evidence="1">
    <location>
        <begin position="486"/>
        <end position="495"/>
    </location>
</feature>
<feature type="region of interest" description="Disordered" evidence="1">
    <location>
        <begin position="549"/>
        <end position="570"/>
    </location>
</feature>
<proteinExistence type="predicted"/>
<feature type="region of interest" description="Disordered" evidence="1">
    <location>
        <begin position="25"/>
        <end position="55"/>
    </location>
</feature>